<dbReference type="RefSeq" id="WP_191691115.1">
    <property type="nucleotide sequence ID" value="NZ_JACSQY010000010.1"/>
</dbReference>
<gene>
    <name evidence="2" type="ORF">H9659_12670</name>
</gene>
<comment type="caution">
    <text evidence="2">The sequence shown here is derived from an EMBL/GenBank/DDBJ whole genome shotgun (WGS) entry which is preliminary data.</text>
</comment>
<reference evidence="2 3" key="1">
    <citation type="submission" date="2020-08" db="EMBL/GenBank/DDBJ databases">
        <title>A Genomic Blueprint of the Chicken Gut Microbiome.</title>
        <authorList>
            <person name="Gilroy R."/>
            <person name="Ravi A."/>
            <person name="Getino M."/>
            <person name="Pursley I."/>
            <person name="Horton D.L."/>
            <person name="Alikhan N.-F."/>
            <person name="Baker D."/>
            <person name="Gharbi K."/>
            <person name="Hall N."/>
            <person name="Watson M."/>
            <person name="Adriaenssens E.M."/>
            <person name="Foster-Nyarko E."/>
            <person name="Jarju S."/>
            <person name="Secka A."/>
            <person name="Antonio M."/>
            <person name="Oren A."/>
            <person name="Chaudhuri R."/>
            <person name="La Ragione R.M."/>
            <person name="Hildebrand F."/>
            <person name="Pallen M.J."/>
        </authorList>
    </citation>
    <scope>NUCLEOTIDE SEQUENCE [LARGE SCALE GENOMIC DNA]</scope>
    <source>
        <strain evidence="2 3">Sa3CUA8</strain>
    </source>
</reference>
<keyword evidence="1" id="KW-0472">Membrane</keyword>
<protein>
    <submittedName>
        <fullName evidence="2">Stage II sporulation protein R</fullName>
    </submittedName>
</protein>
<keyword evidence="1" id="KW-0812">Transmembrane</keyword>
<dbReference type="Pfam" id="PF09551">
    <property type="entry name" value="Spore_II_R"/>
    <property type="match status" value="1"/>
</dbReference>
<feature type="transmembrane region" description="Helical" evidence="1">
    <location>
        <begin position="26"/>
        <end position="46"/>
    </location>
</feature>
<proteinExistence type="predicted"/>
<evidence type="ECO:0000256" key="1">
    <source>
        <dbReference type="SAM" id="Phobius"/>
    </source>
</evidence>
<dbReference type="Proteomes" id="UP000659496">
    <property type="component" value="Unassembled WGS sequence"/>
</dbReference>
<dbReference type="InterPro" id="IPR014202">
    <property type="entry name" value="Spore_II_R"/>
</dbReference>
<name>A0ABR8PLZ9_9BACL</name>
<sequence>MLPDYPQFVQQPILTTEPNHKWRKRLIALIEFILILVMLQAILTLFQEHTSDEPIRYRILAHSDAPADQAIKARIQKEIEPMIAGAIARTTTEEELLSELEDLEAEMLAAANLHSPDRVVTLERKNALFPAKRVGFEIFPQDVYEAYVLTIGSGRGANWWCSIFPKVCYAEEEAAESEEEVKFFLWEWITSLFE</sequence>
<accession>A0ABR8PLZ9</accession>
<organism evidence="2 3">
    <name type="scientific">Sporosarcina gallistercoris</name>
    <dbReference type="NCBI Taxonomy" id="2762245"/>
    <lineage>
        <taxon>Bacteria</taxon>
        <taxon>Bacillati</taxon>
        <taxon>Bacillota</taxon>
        <taxon>Bacilli</taxon>
        <taxon>Bacillales</taxon>
        <taxon>Caryophanaceae</taxon>
        <taxon>Sporosarcina</taxon>
    </lineage>
</organism>
<evidence type="ECO:0000313" key="3">
    <source>
        <dbReference type="Proteomes" id="UP000659496"/>
    </source>
</evidence>
<evidence type="ECO:0000313" key="2">
    <source>
        <dbReference type="EMBL" id="MBD7909181.1"/>
    </source>
</evidence>
<keyword evidence="1" id="KW-1133">Transmembrane helix</keyword>
<dbReference type="EMBL" id="JACSQY010000010">
    <property type="protein sequence ID" value="MBD7909181.1"/>
    <property type="molecule type" value="Genomic_DNA"/>
</dbReference>
<keyword evidence="3" id="KW-1185">Reference proteome</keyword>